<dbReference type="EMBL" id="CAACYH010000004">
    <property type="protein sequence ID" value="VFB13482.1"/>
    <property type="molecule type" value="Genomic_DNA"/>
</dbReference>
<evidence type="ECO:0000256" key="1">
    <source>
        <dbReference type="SAM" id="MobiDB-lite"/>
    </source>
</evidence>
<proteinExistence type="predicted"/>
<evidence type="ECO:0000313" key="2">
    <source>
        <dbReference type="EMBL" id="VFB13482.1"/>
    </source>
</evidence>
<dbReference type="Proteomes" id="UP000396835">
    <property type="component" value="Unassembled WGS sequence"/>
</dbReference>
<reference evidence="2 3" key="1">
    <citation type="submission" date="2019-02" db="EMBL/GenBank/DDBJ databases">
        <authorList>
            <consortium name="Pathogen Informatics"/>
        </authorList>
    </citation>
    <scope>NUCLEOTIDE SEQUENCE [LARGE SCALE GENOMIC DNA]</scope>
    <source>
        <strain evidence="2 3">3012STDY7078512</strain>
    </source>
</reference>
<feature type="compositionally biased region" description="Polar residues" evidence="1">
    <location>
        <begin position="25"/>
        <end position="36"/>
    </location>
</feature>
<sequence length="36" mass="4094">MPAYNFLPAMRKKGLPPPPHLCKDYSSNNNPKESFC</sequence>
<accession>A0A449I220</accession>
<organism evidence="2 3">
    <name type="scientific">Prevotella heparinolytica</name>
    <dbReference type="NCBI Taxonomy" id="28113"/>
    <lineage>
        <taxon>Bacteria</taxon>
        <taxon>Pseudomonadati</taxon>
        <taxon>Bacteroidota</taxon>
        <taxon>Bacteroidia</taxon>
        <taxon>Bacteroidales</taxon>
        <taxon>Bacteroidaceae</taxon>
        <taxon>Bacteroides</taxon>
    </lineage>
</organism>
<gene>
    <name evidence="2" type="ORF">NCTC7812_01006</name>
</gene>
<dbReference type="AlphaFoldDB" id="A0A449I220"/>
<feature type="region of interest" description="Disordered" evidence="1">
    <location>
        <begin position="1"/>
        <end position="36"/>
    </location>
</feature>
<evidence type="ECO:0000313" key="3">
    <source>
        <dbReference type="Proteomes" id="UP000396835"/>
    </source>
</evidence>
<name>A0A449I220_9BACE</name>
<protein>
    <submittedName>
        <fullName evidence="2">Uncharacterized protein</fullName>
    </submittedName>
</protein>